<dbReference type="GO" id="GO:0019632">
    <property type="term" value="P:shikimate metabolic process"/>
    <property type="evidence" value="ECO:0007669"/>
    <property type="project" value="TreeGrafter"/>
</dbReference>
<dbReference type="InterPro" id="IPR022893">
    <property type="entry name" value="Shikimate_DH_fam"/>
</dbReference>
<organism evidence="1">
    <name type="scientific">marine sediment metagenome</name>
    <dbReference type="NCBI Taxonomy" id="412755"/>
    <lineage>
        <taxon>unclassified sequences</taxon>
        <taxon>metagenomes</taxon>
        <taxon>ecological metagenomes</taxon>
    </lineage>
</organism>
<dbReference type="AlphaFoldDB" id="A0A0F8YF99"/>
<evidence type="ECO:0000313" key="1">
    <source>
        <dbReference type="EMBL" id="KKK80107.1"/>
    </source>
</evidence>
<dbReference type="SUPFAM" id="SSF51735">
    <property type="entry name" value="NAD(P)-binding Rossmann-fold domains"/>
    <property type="match status" value="1"/>
</dbReference>
<proteinExistence type="predicted"/>
<dbReference type="GO" id="GO:0004764">
    <property type="term" value="F:shikimate 3-dehydrogenase (NADP+) activity"/>
    <property type="evidence" value="ECO:0007669"/>
    <property type="project" value="InterPro"/>
</dbReference>
<comment type="caution">
    <text evidence="1">The sequence shown here is derived from an EMBL/GenBank/DDBJ whole genome shotgun (WGS) entry which is preliminary data.</text>
</comment>
<sequence>MKSSLIFGFLYTAESIMNRTEKNAKDFIEWSMKNLSFDNITYSGGPETASCSNLSGVQLLVNTIPLGMFPNVDACPLPVDFSFSGVTTVYDLVYNPWKTELLKRAGNGGAQTINGFEMLIIQGLYSLSYWFPDRKKEIFKMMETIIDYAAGILKNFNNI</sequence>
<dbReference type="GO" id="GO:0009423">
    <property type="term" value="P:chorismate biosynthetic process"/>
    <property type="evidence" value="ECO:0007669"/>
    <property type="project" value="TreeGrafter"/>
</dbReference>
<dbReference type="Gene3D" id="3.40.50.720">
    <property type="entry name" value="NAD(P)-binding Rossmann-like Domain"/>
    <property type="match status" value="1"/>
</dbReference>
<accession>A0A0F8YF99</accession>
<protein>
    <submittedName>
        <fullName evidence="1">Uncharacterized protein</fullName>
    </submittedName>
</protein>
<dbReference type="PANTHER" id="PTHR21089">
    <property type="entry name" value="SHIKIMATE DEHYDROGENASE"/>
    <property type="match status" value="1"/>
</dbReference>
<dbReference type="EMBL" id="LAZR01053731">
    <property type="protein sequence ID" value="KKK80107.1"/>
    <property type="molecule type" value="Genomic_DNA"/>
</dbReference>
<gene>
    <name evidence="1" type="ORF">LCGC14_2826790</name>
</gene>
<name>A0A0F8YF99_9ZZZZ</name>
<dbReference type="PANTHER" id="PTHR21089:SF1">
    <property type="entry name" value="BIFUNCTIONAL 3-DEHYDROQUINATE DEHYDRATASE_SHIKIMATE DEHYDROGENASE, CHLOROPLASTIC"/>
    <property type="match status" value="1"/>
</dbReference>
<dbReference type="InterPro" id="IPR036291">
    <property type="entry name" value="NAD(P)-bd_dom_sf"/>
</dbReference>
<reference evidence="1" key="1">
    <citation type="journal article" date="2015" name="Nature">
        <title>Complex archaea that bridge the gap between prokaryotes and eukaryotes.</title>
        <authorList>
            <person name="Spang A."/>
            <person name="Saw J.H."/>
            <person name="Jorgensen S.L."/>
            <person name="Zaremba-Niedzwiedzka K."/>
            <person name="Martijn J."/>
            <person name="Lind A.E."/>
            <person name="van Eijk R."/>
            <person name="Schleper C."/>
            <person name="Guy L."/>
            <person name="Ettema T.J."/>
        </authorList>
    </citation>
    <scope>NUCLEOTIDE SEQUENCE</scope>
</reference>